<dbReference type="InterPro" id="IPR050267">
    <property type="entry name" value="Anti-sigma-factor_SerPK"/>
</dbReference>
<organism evidence="9 10">
    <name type="scientific">Candidatus Caccovicinus merdipullorum</name>
    <dbReference type="NCBI Taxonomy" id="2840724"/>
    <lineage>
        <taxon>Bacteria</taxon>
        <taxon>Bacillati</taxon>
        <taxon>Bacillota</taxon>
        <taxon>Clostridia</taxon>
        <taxon>Eubacteriales</taxon>
        <taxon>Candidatus Caccovicinus</taxon>
    </lineage>
</organism>
<comment type="caution">
    <text evidence="9">The sequence shown here is derived from an EMBL/GenBank/DDBJ whole genome shotgun (WGS) entry which is preliminary data.</text>
</comment>
<comment type="similarity">
    <text evidence="7">Belongs to the anti-sigma-factor family.</text>
</comment>
<dbReference type="SMART" id="SM00387">
    <property type="entry name" value="HATPase_c"/>
    <property type="match status" value="1"/>
</dbReference>
<keyword evidence="6 7" id="KW-0749">Sporulation</keyword>
<dbReference type="GO" id="GO:0005524">
    <property type="term" value="F:ATP binding"/>
    <property type="evidence" value="ECO:0007669"/>
    <property type="project" value="UniProtKB-KW"/>
</dbReference>
<dbReference type="InterPro" id="IPR010194">
    <property type="entry name" value="Anti-sigma_F"/>
</dbReference>
<proteinExistence type="inferred from homology"/>
<dbReference type="PANTHER" id="PTHR35526">
    <property type="entry name" value="ANTI-SIGMA-F FACTOR RSBW-RELATED"/>
    <property type="match status" value="1"/>
</dbReference>
<dbReference type="Proteomes" id="UP000886860">
    <property type="component" value="Unassembled WGS sequence"/>
</dbReference>
<dbReference type="PANTHER" id="PTHR35526:SF3">
    <property type="entry name" value="ANTI-SIGMA-F FACTOR RSBW"/>
    <property type="match status" value="1"/>
</dbReference>
<name>A0A9D1KG57_9FIRM</name>
<accession>A0A9D1KG57</accession>
<dbReference type="InterPro" id="IPR036890">
    <property type="entry name" value="HATPase_C_sf"/>
</dbReference>
<dbReference type="NCBIfam" id="TIGR01925">
    <property type="entry name" value="spIIAB"/>
    <property type="match status" value="1"/>
</dbReference>
<keyword evidence="4 7" id="KW-0418">Kinase</keyword>
<dbReference type="EC" id="2.7.11.1" evidence="7"/>
<evidence type="ECO:0000313" key="9">
    <source>
        <dbReference type="EMBL" id="HIT42609.1"/>
    </source>
</evidence>
<evidence type="ECO:0000256" key="7">
    <source>
        <dbReference type="HAMAP-Rule" id="MF_00637"/>
    </source>
</evidence>
<comment type="catalytic activity">
    <reaction evidence="7">
        <text>L-seryl-[protein] + ATP = O-phospho-L-seryl-[protein] + ADP + H(+)</text>
        <dbReference type="Rhea" id="RHEA:17989"/>
        <dbReference type="Rhea" id="RHEA-COMP:9863"/>
        <dbReference type="Rhea" id="RHEA-COMP:11604"/>
        <dbReference type="ChEBI" id="CHEBI:15378"/>
        <dbReference type="ChEBI" id="CHEBI:29999"/>
        <dbReference type="ChEBI" id="CHEBI:30616"/>
        <dbReference type="ChEBI" id="CHEBI:83421"/>
        <dbReference type="ChEBI" id="CHEBI:456216"/>
        <dbReference type="EC" id="2.7.11.1"/>
    </reaction>
</comment>
<dbReference type="GO" id="GO:0004674">
    <property type="term" value="F:protein serine/threonine kinase activity"/>
    <property type="evidence" value="ECO:0007669"/>
    <property type="project" value="UniProtKB-KW"/>
</dbReference>
<comment type="catalytic activity">
    <reaction evidence="7">
        <text>L-threonyl-[protein] + ATP = O-phospho-L-threonyl-[protein] + ADP + H(+)</text>
        <dbReference type="Rhea" id="RHEA:46608"/>
        <dbReference type="Rhea" id="RHEA-COMP:11060"/>
        <dbReference type="Rhea" id="RHEA-COMP:11605"/>
        <dbReference type="ChEBI" id="CHEBI:15378"/>
        <dbReference type="ChEBI" id="CHEBI:30013"/>
        <dbReference type="ChEBI" id="CHEBI:30616"/>
        <dbReference type="ChEBI" id="CHEBI:61977"/>
        <dbReference type="ChEBI" id="CHEBI:456216"/>
        <dbReference type="EC" id="2.7.11.1"/>
    </reaction>
</comment>
<evidence type="ECO:0000256" key="3">
    <source>
        <dbReference type="ARBA" id="ARBA00022741"/>
    </source>
</evidence>
<dbReference type="GO" id="GO:0042174">
    <property type="term" value="P:negative regulation of sporulation resulting in formation of a cellular spore"/>
    <property type="evidence" value="ECO:0007669"/>
    <property type="project" value="InterPro"/>
</dbReference>
<sequence>MEQEREICTEADGTDGFRMEMEGLSRNEEFARVVVAVFMSRMNPTLEELDDVKTAVSEAVTNAVIHGYQNHGGKVRIGCSISGNELTVTVQDQGTGIADLKKAMEPMYTTDQSGERSGMGFSFMEAFMDHLEVESCPGKGTTVRMKKRIGG</sequence>
<evidence type="ECO:0000256" key="6">
    <source>
        <dbReference type="ARBA" id="ARBA00022969"/>
    </source>
</evidence>
<dbReference type="Gene3D" id="3.30.565.10">
    <property type="entry name" value="Histidine kinase-like ATPase, C-terminal domain"/>
    <property type="match status" value="1"/>
</dbReference>
<dbReference type="GO" id="GO:0016989">
    <property type="term" value="F:sigma factor antagonist activity"/>
    <property type="evidence" value="ECO:0007669"/>
    <property type="project" value="InterPro"/>
</dbReference>
<dbReference type="HAMAP" id="MF_00637">
    <property type="entry name" value="Anti_sigma_F"/>
    <property type="match status" value="1"/>
</dbReference>
<dbReference type="InterPro" id="IPR003594">
    <property type="entry name" value="HATPase_dom"/>
</dbReference>
<dbReference type="SUPFAM" id="SSF55874">
    <property type="entry name" value="ATPase domain of HSP90 chaperone/DNA topoisomerase II/histidine kinase"/>
    <property type="match status" value="1"/>
</dbReference>
<dbReference type="GO" id="GO:0030436">
    <property type="term" value="P:asexual sporulation"/>
    <property type="evidence" value="ECO:0007669"/>
    <property type="project" value="UniProtKB-UniRule"/>
</dbReference>
<protein>
    <recommendedName>
        <fullName evidence="7">Anti-sigma F factor</fullName>
        <ecNumber evidence="7">2.7.11.1</ecNumber>
    </recommendedName>
    <alternativeName>
        <fullName evidence="7">Stage II sporulation protein AB</fullName>
    </alternativeName>
</protein>
<evidence type="ECO:0000313" key="10">
    <source>
        <dbReference type="Proteomes" id="UP000886860"/>
    </source>
</evidence>
<dbReference type="Pfam" id="PF13581">
    <property type="entry name" value="HATPase_c_2"/>
    <property type="match status" value="1"/>
</dbReference>
<reference evidence="9" key="2">
    <citation type="journal article" date="2021" name="PeerJ">
        <title>Extensive microbial diversity within the chicken gut microbiome revealed by metagenomics and culture.</title>
        <authorList>
            <person name="Gilroy R."/>
            <person name="Ravi A."/>
            <person name="Getino M."/>
            <person name="Pursley I."/>
            <person name="Horton D.L."/>
            <person name="Alikhan N.F."/>
            <person name="Baker D."/>
            <person name="Gharbi K."/>
            <person name="Hall N."/>
            <person name="Watson M."/>
            <person name="Adriaenssens E.M."/>
            <person name="Foster-Nyarko E."/>
            <person name="Jarju S."/>
            <person name="Secka A."/>
            <person name="Antonio M."/>
            <person name="Oren A."/>
            <person name="Chaudhuri R.R."/>
            <person name="La Ragione R."/>
            <person name="Hildebrand F."/>
            <person name="Pallen M.J."/>
        </authorList>
    </citation>
    <scope>NUCLEOTIDE SEQUENCE</scope>
    <source>
        <strain evidence="9">CHK123-3438</strain>
    </source>
</reference>
<keyword evidence="1 7" id="KW-0723">Serine/threonine-protein kinase</keyword>
<gene>
    <name evidence="7" type="primary">spoIIAB</name>
    <name evidence="9" type="ORF">IAB60_11055</name>
</gene>
<dbReference type="AlphaFoldDB" id="A0A9D1KG57"/>
<dbReference type="EMBL" id="DVKS01000185">
    <property type="protein sequence ID" value="HIT42609.1"/>
    <property type="molecule type" value="Genomic_DNA"/>
</dbReference>
<evidence type="ECO:0000259" key="8">
    <source>
        <dbReference type="SMART" id="SM00387"/>
    </source>
</evidence>
<comment type="function">
    <text evidence="7">Binds to sigma F and blocks its ability to form an RNA polymerase holoenzyme (E-sigma F). Phosphorylates SpoIIAA on a serine residue. This phosphorylation may enable SpoIIAA to act as an anti-anti-sigma factor that counteracts SpoIIAB and thus releases sigma F from inhibition.</text>
</comment>
<evidence type="ECO:0000256" key="4">
    <source>
        <dbReference type="ARBA" id="ARBA00022777"/>
    </source>
</evidence>
<keyword evidence="2 7" id="KW-0808">Transferase</keyword>
<keyword evidence="3 7" id="KW-0547">Nucleotide-binding</keyword>
<evidence type="ECO:0000256" key="5">
    <source>
        <dbReference type="ARBA" id="ARBA00022840"/>
    </source>
</evidence>
<evidence type="ECO:0000256" key="1">
    <source>
        <dbReference type="ARBA" id="ARBA00022527"/>
    </source>
</evidence>
<dbReference type="GO" id="GO:0030435">
    <property type="term" value="P:sporulation resulting in formation of a cellular spore"/>
    <property type="evidence" value="ECO:0007669"/>
    <property type="project" value="UniProtKB-KW"/>
</dbReference>
<keyword evidence="5 7" id="KW-0067">ATP-binding</keyword>
<reference evidence="9" key="1">
    <citation type="submission" date="2020-10" db="EMBL/GenBank/DDBJ databases">
        <authorList>
            <person name="Gilroy R."/>
        </authorList>
    </citation>
    <scope>NUCLEOTIDE SEQUENCE</scope>
    <source>
        <strain evidence="9">CHK123-3438</strain>
    </source>
</reference>
<evidence type="ECO:0000256" key="2">
    <source>
        <dbReference type="ARBA" id="ARBA00022679"/>
    </source>
</evidence>
<feature type="domain" description="Histidine kinase/HSP90-like ATPase" evidence="8">
    <location>
        <begin position="47"/>
        <end position="151"/>
    </location>
</feature>